<keyword evidence="3" id="KW-0547">Nucleotide-binding</keyword>
<organism evidence="6">
    <name type="scientific">Mesoaciditoga lauensis</name>
    <dbReference type="NCBI Taxonomy" id="1495039"/>
    <lineage>
        <taxon>Bacteria</taxon>
        <taxon>Thermotogati</taxon>
        <taxon>Thermotogota</taxon>
        <taxon>Thermotogae</taxon>
        <taxon>Mesoaciditogales</taxon>
        <taxon>Mesoaciditogaceae</taxon>
        <taxon>Mesoaciditoga</taxon>
    </lineage>
</organism>
<comment type="caution">
    <text evidence="6">The sequence shown here is derived from an EMBL/GenBank/DDBJ whole genome shotgun (WGS) entry which is preliminary data.</text>
</comment>
<gene>
    <name evidence="6" type="ORF">ENX73_03985</name>
</gene>
<evidence type="ECO:0000256" key="4">
    <source>
        <dbReference type="ARBA" id="ARBA00022840"/>
    </source>
</evidence>
<dbReference type="PROSITE" id="PS50893">
    <property type="entry name" value="ABC_TRANSPORTER_2"/>
    <property type="match status" value="1"/>
</dbReference>
<reference evidence="6" key="1">
    <citation type="journal article" date="2020" name="mSystems">
        <title>Genome- and Community-Level Interaction Insights into Carbon Utilization and Element Cycling Functions of Hydrothermarchaeota in Hydrothermal Sediment.</title>
        <authorList>
            <person name="Zhou Z."/>
            <person name="Liu Y."/>
            <person name="Xu W."/>
            <person name="Pan J."/>
            <person name="Luo Z.H."/>
            <person name="Li M."/>
        </authorList>
    </citation>
    <scope>NUCLEOTIDE SEQUENCE [LARGE SCALE GENOMIC DNA]</scope>
    <source>
        <strain evidence="6">SpSt-966</strain>
    </source>
</reference>
<evidence type="ECO:0000256" key="1">
    <source>
        <dbReference type="ARBA" id="ARBA00005417"/>
    </source>
</evidence>
<keyword evidence="2" id="KW-0813">Transport</keyword>
<comment type="similarity">
    <text evidence="1">Belongs to the ABC transporter superfamily.</text>
</comment>
<dbReference type="InterPro" id="IPR027417">
    <property type="entry name" value="P-loop_NTPase"/>
</dbReference>
<dbReference type="AlphaFoldDB" id="A0A7V3REM7"/>
<dbReference type="GO" id="GO:0005524">
    <property type="term" value="F:ATP binding"/>
    <property type="evidence" value="ECO:0007669"/>
    <property type="project" value="UniProtKB-KW"/>
</dbReference>
<evidence type="ECO:0000256" key="2">
    <source>
        <dbReference type="ARBA" id="ARBA00022448"/>
    </source>
</evidence>
<dbReference type="InterPro" id="IPR050086">
    <property type="entry name" value="MetN_ABC_transporter-like"/>
</dbReference>
<evidence type="ECO:0000259" key="5">
    <source>
        <dbReference type="PROSITE" id="PS50893"/>
    </source>
</evidence>
<dbReference type="PANTHER" id="PTHR43166:SF4">
    <property type="entry name" value="PHOSPHONATES IMPORT ATP-BINDING PROTEIN PHNC"/>
    <property type="match status" value="1"/>
</dbReference>
<dbReference type="PANTHER" id="PTHR43166">
    <property type="entry name" value="AMINO ACID IMPORT ATP-BINDING PROTEIN"/>
    <property type="match status" value="1"/>
</dbReference>
<accession>A0A7V3REM7</accession>
<dbReference type="EMBL" id="DTPE01000170">
    <property type="protein sequence ID" value="HGE75265.1"/>
    <property type="molecule type" value="Genomic_DNA"/>
</dbReference>
<dbReference type="SMART" id="SM00382">
    <property type="entry name" value="AAA"/>
    <property type="match status" value="1"/>
</dbReference>
<feature type="domain" description="ABC transporter" evidence="5">
    <location>
        <begin position="6"/>
        <end position="240"/>
    </location>
</feature>
<name>A0A7V3REM7_9BACT</name>
<protein>
    <submittedName>
        <fullName evidence="6">ABC transporter ATP-binding protein</fullName>
    </submittedName>
</protein>
<sequence length="240" mass="27383">MDHPLIEFRNFSLWIEGEKLLENFSLKIEEKSVVLVYGPRGSGKSALLRSLVHLNEEIFTNIESNGEVFFHDENILNANRKLLRKKIAYIDTSFIESLSSLTVNEIITLVKGRNVDLYSDEMITLLKQLGILDLLKKGLHTRIGDLHGNVRVLFLLLMAILRDPEVIALDCIVDHLDDQAALKVQNIVLSLKKKYTLILATRKMPNFLPISDKIIVMKNGKSYFEGTKKDMVFDFPGIEE</sequence>
<dbReference type="InterPro" id="IPR003439">
    <property type="entry name" value="ABC_transporter-like_ATP-bd"/>
</dbReference>
<dbReference type="Gene3D" id="3.40.50.300">
    <property type="entry name" value="P-loop containing nucleotide triphosphate hydrolases"/>
    <property type="match status" value="1"/>
</dbReference>
<dbReference type="InterPro" id="IPR003593">
    <property type="entry name" value="AAA+_ATPase"/>
</dbReference>
<proteinExistence type="inferred from homology"/>
<keyword evidence="4 6" id="KW-0067">ATP-binding</keyword>
<dbReference type="Pfam" id="PF00005">
    <property type="entry name" value="ABC_tran"/>
    <property type="match status" value="1"/>
</dbReference>
<evidence type="ECO:0000313" key="6">
    <source>
        <dbReference type="EMBL" id="HGE75265.1"/>
    </source>
</evidence>
<dbReference type="SUPFAM" id="SSF52540">
    <property type="entry name" value="P-loop containing nucleoside triphosphate hydrolases"/>
    <property type="match status" value="1"/>
</dbReference>
<dbReference type="GO" id="GO:0016887">
    <property type="term" value="F:ATP hydrolysis activity"/>
    <property type="evidence" value="ECO:0007669"/>
    <property type="project" value="InterPro"/>
</dbReference>
<evidence type="ECO:0000256" key="3">
    <source>
        <dbReference type="ARBA" id="ARBA00022741"/>
    </source>
</evidence>